<comment type="caution">
    <text evidence="2">The sequence shown here is derived from an EMBL/GenBank/DDBJ whole genome shotgun (WGS) entry which is preliminary data.</text>
</comment>
<name>W7UKY4_RUMFL</name>
<dbReference type="SUPFAM" id="SSF49879">
    <property type="entry name" value="SMAD/FHA domain"/>
    <property type="match status" value="1"/>
</dbReference>
<dbReference type="EMBL" id="ATAX01000016">
    <property type="protein sequence ID" value="EWM54438.1"/>
    <property type="molecule type" value="Genomic_DNA"/>
</dbReference>
<sequence length="456" mass="51751">MAGGIRTKLLYQDCDSFMQAGLKKRDRINEEQLKFINSSKDKGFLPIRWEKTSARNVLRYNVSNMTALSEYVKQNMSQDKYFGIICQFQRIYEFCSKTEGLSVDNLILSDLKNLYFDVDKQKLYVAYLPLNEHLYKCSNVVKFLSKLHKSARVSVTNGVVMQKYRFFLEDSMSKQTSKSPRNGGLSYDQLYSLLHDVLLLTVEEEQKSIVTQAPKEEPVSTDTVIVDRNSADDEEGDHTVLVNRKNEECLAFLKDENNREYPIEHVPFTIGRRQENDLPLTDKGTVSKLHAAITFEDGKWYIEDKGSANGTFLNNFVENSERVTKDELASGDVIYIYDVPFVFTVSGSDSATVPVNSDGSKKEPANKKVKRIAYFINSSSKEKIPVFVYPFTCAELSGVIIDRENNGSRHSISVENIACNSLSVEDEAVPAGSRTSLFSGCKILYHGITYTFYEEN</sequence>
<dbReference type="eggNOG" id="COG1716">
    <property type="taxonomic scope" value="Bacteria"/>
</dbReference>
<reference evidence="2 3" key="1">
    <citation type="journal article" date="2014" name="PLoS ONE">
        <title>Rumen cellulosomics: divergent fiber-degrading strategies revealed by comparative genome-wide analysis of six ruminococcal strains.</title>
        <authorList>
            <person name="Dassa B."/>
            <person name="Borovok I."/>
            <person name="Ruimy-Israeli V."/>
            <person name="Lamed R."/>
            <person name="Flint H.J."/>
            <person name="Duncan S.H."/>
            <person name="Henrissat B."/>
            <person name="Coutinho P."/>
            <person name="Morrison M."/>
            <person name="Mosoni P."/>
            <person name="Yeoman C.J."/>
            <person name="White B.A."/>
            <person name="Bayer E.A."/>
        </authorList>
    </citation>
    <scope>NUCLEOTIDE SEQUENCE [LARGE SCALE GENOMIC DNA]</scope>
    <source>
        <strain evidence="2 3">007c</strain>
    </source>
</reference>
<dbReference type="PROSITE" id="PS50006">
    <property type="entry name" value="FHA_DOMAIN"/>
    <property type="match status" value="1"/>
</dbReference>
<gene>
    <name evidence="2" type="ORF">RF007C_12580</name>
</gene>
<dbReference type="Pfam" id="PF00498">
    <property type="entry name" value="FHA"/>
    <property type="match status" value="1"/>
</dbReference>
<dbReference type="RefSeq" id="WP_051456528.1">
    <property type="nucleotide sequence ID" value="NZ_ATAX01000016.1"/>
</dbReference>
<keyword evidence="3" id="KW-1185">Reference proteome</keyword>
<accession>W7UKY4</accession>
<evidence type="ECO:0000259" key="1">
    <source>
        <dbReference type="PROSITE" id="PS50006"/>
    </source>
</evidence>
<dbReference type="OrthoDB" id="9783862at2"/>
<dbReference type="Proteomes" id="UP000019365">
    <property type="component" value="Unassembled WGS sequence"/>
</dbReference>
<organism evidence="2 3">
    <name type="scientific">Ruminococcus flavefaciens 007c</name>
    <dbReference type="NCBI Taxonomy" id="1341157"/>
    <lineage>
        <taxon>Bacteria</taxon>
        <taxon>Bacillati</taxon>
        <taxon>Bacillota</taxon>
        <taxon>Clostridia</taxon>
        <taxon>Eubacteriales</taxon>
        <taxon>Oscillospiraceae</taxon>
        <taxon>Ruminococcus</taxon>
    </lineage>
</organism>
<dbReference type="CDD" id="cd00060">
    <property type="entry name" value="FHA"/>
    <property type="match status" value="1"/>
</dbReference>
<dbReference type="SMART" id="SM00240">
    <property type="entry name" value="FHA"/>
    <property type="match status" value="1"/>
</dbReference>
<dbReference type="InterPro" id="IPR050923">
    <property type="entry name" value="Cell_Proc_Reg/RNA_Proc"/>
</dbReference>
<proteinExistence type="predicted"/>
<evidence type="ECO:0000313" key="3">
    <source>
        <dbReference type="Proteomes" id="UP000019365"/>
    </source>
</evidence>
<protein>
    <recommendedName>
        <fullName evidence="1">FHA domain-containing protein</fullName>
    </recommendedName>
</protein>
<dbReference type="Pfam" id="PF19909">
    <property type="entry name" value="DUF6382"/>
    <property type="match status" value="1"/>
</dbReference>
<dbReference type="InterPro" id="IPR008984">
    <property type="entry name" value="SMAD_FHA_dom_sf"/>
</dbReference>
<dbReference type="PANTHER" id="PTHR23308">
    <property type="entry name" value="NUCLEAR INHIBITOR OF PROTEIN PHOSPHATASE-1"/>
    <property type="match status" value="1"/>
</dbReference>
<dbReference type="InterPro" id="IPR045962">
    <property type="entry name" value="DUF6382"/>
</dbReference>
<dbReference type="PATRIC" id="fig|1341157.4.peg.1109"/>
<dbReference type="InterPro" id="IPR000253">
    <property type="entry name" value="FHA_dom"/>
</dbReference>
<feature type="domain" description="FHA" evidence="1">
    <location>
        <begin position="268"/>
        <end position="318"/>
    </location>
</feature>
<dbReference type="AlphaFoldDB" id="W7UKY4"/>
<dbReference type="Gene3D" id="2.60.200.20">
    <property type="match status" value="1"/>
</dbReference>
<evidence type="ECO:0000313" key="2">
    <source>
        <dbReference type="EMBL" id="EWM54438.1"/>
    </source>
</evidence>